<dbReference type="GO" id="GO:0016272">
    <property type="term" value="C:prefoldin complex"/>
    <property type="evidence" value="ECO:0007669"/>
    <property type="project" value="UniProtKB-UniRule"/>
</dbReference>
<keyword evidence="2 3" id="KW-0143">Chaperone</keyword>
<keyword evidence="6" id="KW-1185">Reference proteome</keyword>
<dbReference type="GO" id="GO:0005737">
    <property type="term" value="C:cytoplasm"/>
    <property type="evidence" value="ECO:0007669"/>
    <property type="project" value="TreeGrafter"/>
</dbReference>
<organism evidence="5 6">
    <name type="scientific">Blepharisma stoltei</name>
    <dbReference type="NCBI Taxonomy" id="1481888"/>
    <lineage>
        <taxon>Eukaryota</taxon>
        <taxon>Sar</taxon>
        <taxon>Alveolata</taxon>
        <taxon>Ciliophora</taxon>
        <taxon>Postciliodesmatophora</taxon>
        <taxon>Heterotrichea</taxon>
        <taxon>Heterotrichida</taxon>
        <taxon>Blepharismidae</taxon>
        <taxon>Blepharisma</taxon>
    </lineage>
</organism>
<sequence length="119" mass="14065">MADVLWEDQQRINRFSYLNMRSKEIDLDCKTKEEKFNALQDALDELELSMEGSVRVMIGECLIQCTEEEAIERLEKVKDQKRHDLESTRAQLEEVQKEMLALKSYLYARFGTNINLEED</sequence>
<dbReference type="Proteomes" id="UP001162131">
    <property type="component" value="Unassembled WGS sequence"/>
</dbReference>
<reference evidence="5" key="1">
    <citation type="submission" date="2021-09" db="EMBL/GenBank/DDBJ databases">
        <authorList>
            <consortium name="AG Swart"/>
            <person name="Singh M."/>
            <person name="Singh A."/>
            <person name="Seah K."/>
            <person name="Emmerich C."/>
        </authorList>
    </citation>
    <scope>NUCLEOTIDE SEQUENCE</scope>
    <source>
        <strain evidence="5">ATCC30299</strain>
    </source>
</reference>
<dbReference type="PANTHER" id="PTHR21100:SF9">
    <property type="entry name" value="PREFOLDIN SUBUNIT 4"/>
    <property type="match status" value="1"/>
</dbReference>
<protein>
    <recommendedName>
        <fullName evidence="3">Prefoldin subunit 4</fullName>
    </recommendedName>
</protein>
<dbReference type="AlphaFoldDB" id="A0AAU9IMK5"/>
<dbReference type="SUPFAM" id="SSF46579">
    <property type="entry name" value="Prefoldin"/>
    <property type="match status" value="1"/>
</dbReference>
<dbReference type="InterPro" id="IPR009053">
    <property type="entry name" value="Prefoldin"/>
</dbReference>
<feature type="coiled-coil region" evidence="4">
    <location>
        <begin position="29"/>
        <end position="105"/>
    </location>
</feature>
<evidence type="ECO:0000256" key="4">
    <source>
        <dbReference type="SAM" id="Coils"/>
    </source>
</evidence>
<comment type="caution">
    <text evidence="5">The sequence shown here is derived from an EMBL/GenBank/DDBJ whole genome shotgun (WGS) entry which is preliminary data.</text>
</comment>
<evidence type="ECO:0000313" key="5">
    <source>
        <dbReference type="EMBL" id="CAG9314437.1"/>
    </source>
</evidence>
<dbReference type="Gene3D" id="1.10.287.370">
    <property type="match status" value="1"/>
</dbReference>
<evidence type="ECO:0000256" key="3">
    <source>
        <dbReference type="PIRNR" id="PIRNR016477"/>
    </source>
</evidence>
<evidence type="ECO:0000256" key="2">
    <source>
        <dbReference type="ARBA" id="ARBA00023186"/>
    </source>
</evidence>
<proteinExistence type="inferred from homology"/>
<dbReference type="InterPro" id="IPR002777">
    <property type="entry name" value="PFD_beta-like"/>
</dbReference>
<name>A0AAU9IMK5_9CILI</name>
<comment type="similarity">
    <text evidence="1 3">Belongs to the prefoldin subunit beta family.</text>
</comment>
<gene>
    <name evidence="5" type="ORF">BSTOLATCC_MIC11444</name>
</gene>
<comment type="function">
    <text evidence="3">Binds specifically to cytosolic chaperonin (c-CPN) and transfers target proteins to it. Binds to nascent polypeptide chain and promotes folding in an environment in which there are many competing pathways for nonnative proteins.</text>
</comment>
<accession>A0AAU9IMK5</accession>
<keyword evidence="4" id="KW-0175">Coiled coil</keyword>
<dbReference type="GO" id="GO:0051082">
    <property type="term" value="F:unfolded protein binding"/>
    <property type="evidence" value="ECO:0007669"/>
    <property type="project" value="InterPro"/>
</dbReference>
<evidence type="ECO:0000313" key="6">
    <source>
        <dbReference type="Proteomes" id="UP001162131"/>
    </source>
</evidence>
<evidence type="ECO:0000256" key="1">
    <source>
        <dbReference type="ARBA" id="ARBA00008045"/>
    </source>
</evidence>
<dbReference type="EMBL" id="CAJZBQ010000012">
    <property type="protein sequence ID" value="CAG9314437.1"/>
    <property type="molecule type" value="Genomic_DNA"/>
</dbReference>
<dbReference type="GO" id="GO:0006457">
    <property type="term" value="P:protein folding"/>
    <property type="evidence" value="ECO:0007669"/>
    <property type="project" value="UniProtKB-UniRule"/>
</dbReference>
<dbReference type="PIRSF" id="PIRSF016477">
    <property type="entry name" value="Prefoldin_subunit_4"/>
    <property type="match status" value="1"/>
</dbReference>
<dbReference type="InterPro" id="IPR016661">
    <property type="entry name" value="PFDN4"/>
</dbReference>
<dbReference type="Pfam" id="PF01920">
    <property type="entry name" value="Prefoldin_2"/>
    <property type="match status" value="1"/>
</dbReference>
<dbReference type="PANTHER" id="PTHR21100">
    <property type="entry name" value="PREFOLDIN SUBUNIT 4"/>
    <property type="match status" value="1"/>
</dbReference>
<comment type="subunit">
    <text evidence="3">Heterohexamer of two PFD-alpha type and four PFD-beta type subunits.</text>
</comment>